<comment type="caution">
    <text evidence="8">The sequence shown here is derived from an EMBL/GenBank/DDBJ whole genome shotgun (WGS) entry which is preliminary data.</text>
</comment>
<keyword evidence="6 7" id="KW-0472">Membrane</keyword>
<feature type="transmembrane region" description="Helical" evidence="7">
    <location>
        <begin position="302"/>
        <end position="329"/>
    </location>
</feature>
<dbReference type="PIRSF" id="PIRSF015658">
    <property type="entry name" value="MmdB_OadB"/>
    <property type="match status" value="1"/>
</dbReference>
<evidence type="ECO:0000256" key="6">
    <source>
        <dbReference type="ARBA" id="ARBA00023136"/>
    </source>
</evidence>
<comment type="subcellular location">
    <subcellularLocation>
        <location evidence="1">Cell membrane</location>
        <topology evidence="1">Multi-pass membrane protein</topology>
    </subcellularLocation>
</comment>
<feature type="transmembrane region" description="Helical" evidence="7">
    <location>
        <begin position="254"/>
        <end position="281"/>
    </location>
</feature>
<dbReference type="InterPro" id="IPR005661">
    <property type="entry name" value="OadB_MmdB"/>
</dbReference>
<accession>A0A9D1VBN1</accession>
<dbReference type="PANTHER" id="PTHR35806:SF1">
    <property type="entry name" value="OXALOACETATE DECARBOXYLASE BETA CHAIN 2"/>
    <property type="match status" value="1"/>
</dbReference>
<feature type="transmembrane region" description="Helical" evidence="7">
    <location>
        <begin position="442"/>
        <end position="466"/>
    </location>
</feature>
<dbReference type="EMBL" id="DXFQ01000104">
    <property type="protein sequence ID" value="HIX20113.1"/>
    <property type="molecule type" value="Genomic_DNA"/>
</dbReference>
<dbReference type="NCBIfam" id="TIGR01109">
    <property type="entry name" value="Na_pump_decarbB"/>
    <property type="match status" value="1"/>
</dbReference>
<evidence type="ECO:0000313" key="8">
    <source>
        <dbReference type="EMBL" id="HIX20113.1"/>
    </source>
</evidence>
<name>A0A9D1VBN1_9BACT</name>
<evidence type="ECO:0000256" key="2">
    <source>
        <dbReference type="ARBA" id="ARBA00022475"/>
    </source>
</evidence>
<dbReference type="Pfam" id="PF03977">
    <property type="entry name" value="OAD_beta"/>
    <property type="match status" value="1"/>
</dbReference>
<dbReference type="Proteomes" id="UP000823964">
    <property type="component" value="Unassembled WGS sequence"/>
</dbReference>
<evidence type="ECO:0000256" key="1">
    <source>
        <dbReference type="ARBA" id="ARBA00004651"/>
    </source>
</evidence>
<evidence type="ECO:0000256" key="7">
    <source>
        <dbReference type="SAM" id="Phobius"/>
    </source>
</evidence>
<feature type="transmembrane region" description="Helical" evidence="7">
    <location>
        <begin position="23"/>
        <end position="40"/>
    </location>
</feature>
<feature type="transmembrane region" description="Helical" evidence="7">
    <location>
        <begin position="377"/>
        <end position="399"/>
    </location>
</feature>
<evidence type="ECO:0000256" key="4">
    <source>
        <dbReference type="ARBA" id="ARBA00022967"/>
    </source>
</evidence>
<feature type="transmembrane region" description="Helical" evidence="7">
    <location>
        <begin position="202"/>
        <end position="222"/>
    </location>
</feature>
<dbReference type="AlphaFoldDB" id="A0A9D1VBN1"/>
<keyword evidence="5 7" id="KW-1133">Transmembrane helix</keyword>
<evidence type="ECO:0000313" key="9">
    <source>
        <dbReference type="Proteomes" id="UP000823964"/>
    </source>
</evidence>
<dbReference type="GO" id="GO:0006814">
    <property type="term" value="P:sodium ion transport"/>
    <property type="evidence" value="ECO:0007669"/>
    <property type="project" value="InterPro"/>
</dbReference>
<keyword evidence="4" id="KW-1278">Translocase</keyword>
<proteinExistence type="predicted"/>
<keyword evidence="3 7" id="KW-0812">Transmembrane</keyword>
<dbReference type="GO" id="GO:0016829">
    <property type="term" value="F:lyase activity"/>
    <property type="evidence" value="ECO:0007669"/>
    <property type="project" value="InterPro"/>
</dbReference>
<dbReference type="GO" id="GO:0005886">
    <property type="term" value="C:plasma membrane"/>
    <property type="evidence" value="ECO:0007669"/>
    <property type="project" value="UniProtKB-SubCell"/>
</dbReference>
<dbReference type="PANTHER" id="PTHR35806">
    <property type="entry name" value="OXALOACETATE DECARBOXYLASE BETA CHAIN 2"/>
    <property type="match status" value="1"/>
</dbReference>
<reference evidence="8" key="1">
    <citation type="journal article" date="2021" name="PeerJ">
        <title>Extensive microbial diversity within the chicken gut microbiome revealed by metagenomics and culture.</title>
        <authorList>
            <person name="Gilroy R."/>
            <person name="Ravi A."/>
            <person name="Getino M."/>
            <person name="Pursley I."/>
            <person name="Horton D.L."/>
            <person name="Alikhan N.F."/>
            <person name="Baker D."/>
            <person name="Gharbi K."/>
            <person name="Hall N."/>
            <person name="Watson M."/>
            <person name="Adriaenssens E.M."/>
            <person name="Foster-Nyarko E."/>
            <person name="Jarju S."/>
            <person name="Secka A."/>
            <person name="Antonio M."/>
            <person name="Oren A."/>
            <person name="Chaudhuri R.R."/>
            <person name="La Ragione R."/>
            <person name="Hildebrand F."/>
            <person name="Pallen M.J."/>
        </authorList>
    </citation>
    <scope>NUCLEOTIDE SEQUENCE</scope>
    <source>
        <strain evidence="8">14975</strain>
    </source>
</reference>
<organism evidence="8 9">
    <name type="scientific">Candidatus Akkermansia intestinigallinarum</name>
    <dbReference type="NCBI Taxonomy" id="2838431"/>
    <lineage>
        <taxon>Bacteria</taxon>
        <taxon>Pseudomonadati</taxon>
        <taxon>Verrucomicrobiota</taxon>
        <taxon>Verrucomicrobiia</taxon>
        <taxon>Verrucomicrobiales</taxon>
        <taxon>Akkermansiaceae</taxon>
        <taxon>Akkermansia</taxon>
    </lineage>
</organism>
<evidence type="ECO:0000256" key="3">
    <source>
        <dbReference type="ARBA" id="ARBA00022692"/>
    </source>
</evidence>
<feature type="transmembrane region" description="Helical" evidence="7">
    <location>
        <begin position="411"/>
        <end position="430"/>
    </location>
</feature>
<protein>
    <submittedName>
        <fullName evidence="8">Sodium ion-translocating decarboxylase subunit beta</fullName>
    </submittedName>
</protein>
<gene>
    <name evidence="8" type="ORF">H9862_05860</name>
</gene>
<sequence>MLQELLTSFGEFLSGIGLFQMTWQMYVMWGVVLVMLYLGVAKQFEPLLMVPIAFGALIANIPDNGMVITQANKQVVAIQDGKVTEQTIRDVGYLTVKLAKMEGKAAAAPAGVTDEVKAEYESKMAEPMVAGQAFKADGKTPQKGVLDIKGQKPEEYAIVGLHGGLFDWIGLGIRAELFPPLIFLGVGALTDFGPLLASPKALLLGAAAQGGVAFTFLAALLFGFTRGQASAIGIIGGADGPTSIFLASKLAPELLGAIAVAAYTYMALVPMIQPPFMKLCTTKAQRKIRMKSLRQVSKGEKLFFCFSVTIVTILLCPDAAPLLGMLMFGNFLRECKVTERLVSCAQNELMNITTILLGVSVGLTMQGSRFLEVQTLLIIILGVVAFAVATICGLLAAQIMNLIPGWRKNPINPLIGSAGVSAVPMAARVSHNVGQQDDRSNFLLMHAMGPNVAGVIGTAVIAGYYITTLN</sequence>
<evidence type="ECO:0000256" key="5">
    <source>
        <dbReference type="ARBA" id="ARBA00022989"/>
    </source>
</evidence>
<reference evidence="8" key="2">
    <citation type="submission" date="2021-04" db="EMBL/GenBank/DDBJ databases">
        <authorList>
            <person name="Gilroy R."/>
        </authorList>
    </citation>
    <scope>NUCLEOTIDE SEQUENCE</scope>
    <source>
        <strain evidence="8">14975</strain>
    </source>
</reference>
<keyword evidence="2" id="KW-1003">Cell membrane</keyword>